<dbReference type="RefSeq" id="XP_060670476.1">
    <property type="nucleotide sequence ID" value="XM_060814493.1"/>
</dbReference>
<evidence type="ECO:0000313" key="2">
    <source>
        <dbReference type="Proteomes" id="UP001652623"/>
    </source>
</evidence>
<accession>A0ABM4A172</accession>
<dbReference type="PANTHER" id="PTHR47592">
    <property type="entry name" value="PBF68 PROTEIN"/>
    <property type="match status" value="1"/>
</dbReference>
<gene>
    <name evidence="3" type="primary">LOC132800550</name>
</gene>
<dbReference type="Proteomes" id="UP001652623">
    <property type="component" value="Chromosome 1"/>
</dbReference>
<evidence type="ECO:0000256" key="1">
    <source>
        <dbReference type="SAM" id="MobiDB-lite"/>
    </source>
</evidence>
<dbReference type="Pfam" id="PF14223">
    <property type="entry name" value="Retrotran_gag_2"/>
    <property type="match status" value="1"/>
</dbReference>
<dbReference type="PANTHER" id="PTHR47592:SF27">
    <property type="entry name" value="OS08G0421700 PROTEIN"/>
    <property type="match status" value="1"/>
</dbReference>
<evidence type="ECO:0000313" key="3">
    <source>
        <dbReference type="RefSeq" id="XP_060670476.1"/>
    </source>
</evidence>
<name>A0ABM4A172_ZIZJJ</name>
<reference evidence="3" key="2">
    <citation type="submission" date="2025-08" db="UniProtKB">
        <authorList>
            <consortium name="RefSeq"/>
        </authorList>
    </citation>
    <scope>IDENTIFICATION</scope>
    <source>
        <tissue evidence="3">Seedling</tissue>
    </source>
</reference>
<proteinExistence type="predicted"/>
<sequence>MAKRAEFWVNGSEIGYCWIWPNSKAQPRLEHATIQSKAQAQNSGPIEMASGDVPVAQMAKQTPVVQAPLTARHTEIPEKFDGADFKRWQQKMLFYLTILGLARFLTEGTPSSLEESDRETLMAVDVWKNSDYLCRNYVLNGLSDSLYGVYYNAKSAKKLWETLDRKNKTKNGGSGKFVVGRFLDYMMVDTKPLMSQKLPLSWNDFINYLKHKRKEMDMEALVSKLRIEDDNRRSDRRSMKAAVKANVVEHRSSSKSQKKKPGMSSKLGPK</sequence>
<protein>
    <submittedName>
        <fullName evidence="3">Uncharacterized protein LOC132800550</fullName>
    </submittedName>
</protein>
<feature type="region of interest" description="Disordered" evidence="1">
    <location>
        <begin position="230"/>
        <end position="270"/>
    </location>
</feature>
<keyword evidence="2" id="KW-1185">Reference proteome</keyword>
<organism evidence="2 3">
    <name type="scientific">Ziziphus jujuba</name>
    <name type="common">Chinese jujube</name>
    <name type="synonym">Ziziphus sativa</name>
    <dbReference type="NCBI Taxonomy" id="326968"/>
    <lineage>
        <taxon>Eukaryota</taxon>
        <taxon>Viridiplantae</taxon>
        <taxon>Streptophyta</taxon>
        <taxon>Embryophyta</taxon>
        <taxon>Tracheophyta</taxon>
        <taxon>Spermatophyta</taxon>
        <taxon>Magnoliopsida</taxon>
        <taxon>eudicotyledons</taxon>
        <taxon>Gunneridae</taxon>
        <taxon>Pentapetalae</taxon>
        <taxon>rosids</taxon>
        <taxon>fabids</taxon>
        <taxon>Rosales</taxon>
        <taxon>Rhamnaceae</taxon>
        <taxon>Paliureae</taxon>
        <taxon>Ziziphus</taxon>
    </lineage>
</organism>
<dbReference type="GeneID" id="132800550"/>
<reference evidence="2" key="1">
    <citation type="submission" date="2025-05" db="UniProtKB">
        <authorList>
            <consortium name="RefSeq"/>
        </authorList>
    </citation>
    <scope>NUCLEOTIDE SEQUENCE [LARGE SCALE GENOMIC DNA]</scope>
</reference>